<comment type="caution">
    <text evidence="9">The sequence shown here is derived from an EMBL/GenBank/DDBJ whole genome shotgun (WGS) entry which is preliminary data.</text>
</comment>
<dbReference type="PROSITE" id="PS51471">
    <property type="entry name" value="FE2OG_OXY"/>
    <property type="match status" value="1"/>
</dbReference>
<dbReference type="Pfam" id="PF03171">
    <property type="entry name" value="2OG-FeII_Oxy"/>
    <property type="match status" value="1"/>
</dbReference>
<dbReference type="InterPro" id="IPR044861">
    <property type="entry name" value="IPNS-like_FE2OG_OXY"/>
</dbReference>
<comment type="pathway">
    <text evidence="1">Antibiotic biosynthesis.</text>
</comment>
<evidence type="ECO:0000313" key="9">
    <source>
        <dbReference type="EMBL" id="MCF8589099.1"/>
    </source>
</evidence>
<dbReference type="SUPFAM" id="SSF51197">
    <property type="entry name" value="Clavaminate synthase-like"/>
    <property type="match status" value="1"/>
</dbReference>
<sequence length="330" mass="36181">MTDRALPVVDMSLLDGDDTDRARFRATLLDAAHHVGFFYLVGHGVSDETIEKMFAVTREFFALDDEAKRAVEMTKSPQFRGYTRFGGEYTQGQIDWREQIDIAAHYPPLEGDDDFLVLDGPNLWPAELPELQTAVGEWQERCGAIGLRLMREWADALGAPRDVFDAGFAERPSTLIKLVKYPGRDSPDKQGVGAHKDPGVLTLLMIEPGKGGLQVQGPGGWSDIDPLPGAFVVNIGELMEWATDGYLTATMHRVVSPPAGDSRLSIPFFFNPALSSTMAHLDLPADLLAAARGVTDDPDNAISGTFGENMLKARLRAHPDVARIHHPHLV</sequence>
<comment type="similarity">
    <text evidence="2 7">Belongs to the iron/ascorbate-dependent oxidoreductase family.</text>
</comment>
<protein>
    <submittedName>
        <fullName evidence="9">Isopenicillin N synthase family oxygenase</fullName>
    </submittedName>
</protein>
<keyword evidence="5 7" id="KW-0408">Iron</keyword>
<dbReference type="InterPro" id="IPR005123">
    <property type="entry name" value="Oxoglu/Fe-dep_dioxygenase_dom"/>
</dbReference>
<dbReference type="PRINTS" id="PR00682">
    <property type="entry name" value="IPNSYNTHASE"/>
</dbReference>
<evidence type="ECO:0000256" key="2">
    <source>
        <dbReference type="ARBA" id="ARBA00008056"/>
    </source>
</evidence>
<evidence type="ECO:0000256" key="4">
    <source>
        <dbReference type="ARBA" id="ARBA00023002"/>
    </source>
</evidence>
<evidence type="ECO:0000259" key="8">
    <source>
        <dbReference type="PROSITE" id="PS51471"/>
    </source>
</evidence>
<keyword evidence="4 7" id="KW-0560">Oxidoreductase</keyword>
<dbReference type="Gene3D" id="2.60.120.330">
    <property type="entry name" value="B-lactam Antibiotic, Isopenicillin N Synthase, Chain"/>
    <property type="match status" value="1"/>
</dbReference>
<keyword evidence="6" id="KW-0045">Antibiotic biosynthesis</keyword>
<dbReference type="RefSeq" id="WP_236998337.1">
    <property type="nucleotide sequence ID" value="NZ_JAKKOR010000008.1"/>
</dbReference>
<evidence type="ECO:0000256" key="1">
    <source>
        <dbReference type="ARBA" id="ARBA00004792"/>
    </source>
</evidence>
<proteinExistence type="inferred from homology"/>
<dbReference type="EMBL" id="JAKKOR010000008">
    <property type="protein sequence ID" value="MCF8589099.1"/>
    <property type="molecule type" value="Genomic_DNA"/>
</dbReference>
<evidence type="ECO:0000256" key="5">
    <source>
        <dbReference type="ARBA" id="ARBA00023004"/>
    </source>
</evidence>
<name>A0ABS9IU58_9ACTN</name>
<dbReference type="PANTHER" id="PTHR10209:SF885">
    <property type="entry name" value="2OG-FE(II) OXYGENASE FAMILY, PUTATIVE (AFU_ORTHOLOGUE AFUA_2G00750)-RELATED"/>
    <property type="match status" value="1"/>
</dbReference>
<dbReference type="Proteomes" id="UP001200110">
    <property type="component" value="Unassembled WGS sequence"/>
</dbReference>
<dbReference type="Pfam" id="PF14226">
    <property type="entry name" value="DIOX_N"/>
    <property type="match status" value="1"/>
</dbReference>
<keyword evidence="10" id="KW-1185">Reference proteome</keyword>
<feature type="domain" description="Fe2OG dioxygenase" evidence="8">
    <location>
        <begin position="171"/>
        <end position="272"/>
    </location>
</feature>
<gene>
    <name evidence="9" type="ORF">L5G33_11575</name>
</gene>
<dbReference type="InterPro" id="IPR026992">
    <property type="entry name" value="DIOX_N"/>
</dbReference>
<evidence type="ECO:0000256" key="3">
    <source>
        <dbReference type="ARBA" id="ARBA00022723"/>
    </source>
</evidence>
<dbReference type="PANTHER" id="PTHR10209">
    <property type="entry name" value="OXIDOREDUCTASE, 2OG-FE II OXYGENASE FAMILY PROTEIN"/>
    <property type="match status" value="1"/>
</dbReference>
<organism evidence="9 10">
    <name type="scientific">Gordonia liuliyuniae</name>
    <dbReference type="NCBI Taxonomy" id="2911517"/>
    <lineage>
        <taxon>Bacteria</taxon>
        <taxon>Bacillati</taxon>
        <taxon>Actinomycetota</taxon>
        <taxon>Actinomycetes</taxon>
        <taxon>Mycobacteriales</taxon>
        <taxon>Gordoniaceae</taxon>
        <taxon>Gordonia</taxon>
    </lineage>
</organism>
<dbReference type="InterPro" id="IPR027443">
    <property type="entry name" value="IPNS-like_sf"/>
</dbReference>
<evidence type="ECO:0000313" key="10">
    <source>
        <dbReference type="Proteomes" id="UP001200110"/>
    </source>
</evidence>
<accession>A0ABS9IU58</accession>
<evidence type="ECO:0000256" key="7">
    <source>
        <dbReference type="RuleBase" id="RU003682"/>
    </source>
</evidence>
<keyword evidence="3 7" id="KW-0479">Metal-binding</keyword>
<evidence type="ECO:0000256" key="6">
    <source>
        <dbReference type="ARBA" id="ARBA00023194"/>
    </source>
</evidence>
<reference evidence="9 10" key="1">
    <citation type="submission" date="2022-01" db="EMBL/GenBank/DDBJ databases">
        <authorList>
            <person name="Huang Y."/>
        </authorList>
    </citation>
    <scope>NUCLEOTIDE SEQUENCE [LARGE SCALE GENOMIC DNA]</scope>
    <source>
        <strain evidence="9 10">HY366</strain>
    </source>
</reference>